<sequence>MNLKRVLKNLVIGTGVAAAMTLSLGGAASAKEAGDYYGPFVTEGECESARILFNYSDPCFWSLSNNGSWWFYGGF</sequence>
<feature type="signal peptide" evidence="1">
    <location>
        <begin position="1"/>
        <end position="30"/>
    </location>
</feature>
<dbReference type="Proteomes" id="UP000741013">
    <property type="component" value="Unassembled WGS sequence"/>
</dbReference>
<evidence type="ECO:0000313" key="3">
    <source>
        <dbReference type="Proteomes" id="UP000741013"/>
    </source>
</evidence>
<feature type="chain" id="PRO_5045088844" evidence="1">
    <location>
        <begin position="31"/>
        <end position="75"/>
    </location>
</feature>
<accession>A0ABS4Q6M0</accession>
<evidence type="ECO:0000256" key="1">
    <source>
        <dbReference type="SAM" id="SignalP"/>
    </source>
</evidence>
<proteinExistence type="predicted"/>
<reference evidence="2 3" key="1">
    <citation type="submission" date="2021-03" db="EMBL/GenBank/DDBJ databases">
        <title>Sequencing the genomes of 1000 actinobacteria strains.</title>
        <authorList>
            <person name="Klenk H.-P."/>
        </authorList>
    </citation>
    <scope>NUCLEOTIDE SEQUENCE [LARGE SCALE GENOMIC DNA]</scope>
    <source>
        <strain evidence="2 3">DSM 45510</strain>
    </source>
</reference>
<keyword evidence="1" id="KW-0732">Signal</keyword>
<evidence type="ECO:0000313" key="2">
    <source>
        <dbReference type="EMBL" id="MBP2186728.1"/>
    </source>
</evidence>
<comment type="caution">
    <text evidence="2">The sequence shown here is derived from an EMBL/GenBank/DDBJ whole genome shotgun (WGS) entry which is preliminary data.</text>
</comment>
<name>A0ABS4Q6M0_9PSEU</name>
<gene>
    <name evidence="2" type="ORF">JOM49_008254</name>
</gene>
<protein>
    <submittedName>
        <fullName evidence="2">Uncharacterized protein</fullName>
    </submittedName>
</protein>
<organism evidence="2 3">
    <name type="scientific">Amycolatopsis magusensis</name>
    <dbReference type="NCBI Taxonomy" id="882444"/>
    <lineage>
        <taxon>Bacteria</taxon>
        <taxon>Bacillati</taxon>
        <taxon>Actinomycetota</taxon>
        <taxon>Actinomycetes</taxon>
        <taxon>Pseudonocardiales</taxon>
        <taxon>Pseudonocardiaceae</taxon>
        <taxon>Amycolatopsis</taxon>
    </lineage>
</organism>
<keyword evidence="3" id="KW-1185">Reference proteome</keyword>
<dbReference type="EMBL" id="JAGGMS010000001">
    <property type="protein sequence ID" value="MBP2186728.1"/>
    <property type="molecule type" value="Genomic_DNA"/>
</dbReference>
<dbReference type="RefSeq" id="WP_209669995.1">
    <property type="nucleotide sequence ID" value="NZ_JAGGMS010000001.1"/>
</dbReference>